<evidence type="ECO:0000256" key="7">
    <source>
        <dbReference type="ARBA" id="ARBA00022984"/>
    </source>
</evidence>
<accession>A0A1X1Q0K6</accession>
<dbReference type="NCBIfam" id="TIGR01143">
    <property type="entry name" value="murF"/>
    <property type="match status" value="1"/>
</dbReference>
<dbReference type="Pfam" id="PF01225">
    <property type="entry name" value="Mur_ligase"/>
    <property type="match status" value="1"/>
</dbReference>
<keyword evidence="4 10" id="KW-0547">Nucleotide-binding</keyword>
<feature type="domain" description="Mur ligase central" evidence="14">
    <location>
        <begin position="106"/>
        <end position="292"/>
    </location>
</feature>
<keyword evidence="2 10" id="KW-0436">Ligase</keyword>
<dbReference type="RefSeq" id="WP_011435853.1">
    <property type="nucleotide sequence ID" value="NC_007777.1"/>
</dbReference>
<dbReference type="Gene3D" id="3.90.190.20">
    <property type="entry name" value="Mur ligase, C-terminal domain"/>
    <property type="match status" value="1"/>
</dbReference>
<keyword evidence="3 10" id="KW-0132">Cell division</keyword>
<dbReference type="EC" id="6.3.2.10" evidence="10 11"/>
<dbReference type="GO" id="GO:0008360">
    <property type="term" value="P:regulation of cell shape"/>
    <property type="evidence" value="ECO:0007669"/>
    <property type="project" value="UniProtKB-KW"/>
</dbReference>
<comment type="function">
    <text evidence="10 11">Involved in cell wall formation. Catalyzes the final step in the synthesis of UDP-N-acetylmuramoyl-pentapeptide, the precursor of murein.</text>
</comment>
<evidence type="ECO:0000256" key="6">
    <source>
        <dbReference type="ARBA" id="ARBA00022960"/>
    </source>
</evidence>
<evidence type="ECO:0000313" key="15">
    <source>
        <dbReference type="EMBL" id="ABD10788.1"/>
    </source>
</evidence>
<evidence type="ECO:0000313" key="16">
    <source>
        <dbReference type="Proteomes" id="UP000001937"/>
    </source>
</evidence>
<organism evidence="15 16">
    <name type="scientific">Frankia casuarinae (strain DSM 45818 / CECT 9043 / HFP020203 / CcI3)</name>
    <dbReference type="NCBI Taxonomy" id="106370"/>
    <lineage>
        <taxon>Bacteria</taxon>
        <taxon>Bacillati</taxon>
        <taxon>Actinomycetota</taxon>
        <taxon>Actinomycetes</taxon>
        <taxon>Frankiales</taxon>
        <taxon>Frankiaceae</taxon>
        <taxon>Frankia</taxon>
    </lineage>
</organism>
<dbReference type="InterPro" id="IPR013221">
    <property type="entry name" value="Mur_ligase_cen"/>
</dbReference>
<feature type="domain" description="Mur ligase C-terminal" evidence="13">
    <location>
        <begin position="316"/>
        <end position="442"/>
    </location>
</feature>
<dbReference type="Pfam" id="PF02875">
    <property type="entry name" value="Mur_ligase_C"/>
    <property type="match status" value="1"/>
</dbReference>
<evidence type="ECO:0000259" key="14">
    <source>
        <dbReference type="Pfam" id="PF08245"/>
    </source>
</evidence>
<feature type="binding site" evidence="10">
    <location>
        <begin position="108"/>
        <end position="114"/>
    </location>
    <ligand>
        <name>ATP</name>
        <dbReference type="ChEBI" id="CHEBI:30616"/>
    </ligand>
</feature>
<accession>Q2JD54</accession>
<dbReference type="Pfam" id="PF08245">
    <property type="entry name" value="Mur_ligase_M"/>
    <property type="match status" value="1"/>
</dbReference>
<gene>
    <name evidence="10" type="primary">murF</name>
    <name evidence="15" type="ordered locus">Francci3_1411</name>
</gene>
<dbReference type="KEGG" id="fra:Francci3_1411"/>
<dbReference type="EMBL" id="CP000249">
    <property type="protein sequence ID" value="ABD10788.1"/>
    <property type="molecule type" value="Genomic_DNA"/>
</dbReference>
<evidence type="ECO:0000256" key="9">
    <source>
        <dbReference type="ARBA" id="ARBA00023316"/>
    </source>
</evidence>
<evidence type="ECO:0000256" key="11">
    <source>
        <dbReference type="RuleBase" id="RU004136"/>
    </source>
</evidence>
<dbReference type="GO" id="GO:0005737">
    <property type="term" value="C:cytoplasm"/>
    <property type="evidence" value="ECO:0007669"/>
    <property type="project" value="UniProtKB-SubCell"/>
</dbReference>
<dbReference type="PANTHER" id="PTHR43024">
    <property type="entry name" value="UDP-N-ACETYLMURAMOYL-TRIPEPTIDE--D-ALANYL-D-ALANINE LIGASE"/>
    <property type="match status" value="1"/>
</dbReference>
<keyword evidence="5 10" id="KW-0067">ATP-binding</keyword>
<comment type="similarity">
    <text evidence="10">Belongs to the MurCDEF family. MurF subfamily.</text>
</comment>
<dbReference type="InterPro" id="IPR005863">
    <property type="entry name" value="UDP-N-AcMur_synth"/>
</dbReference>
<protein>
    <recommendedName>
        <fullName evidence="10 11">UDP-N-acetylmuramoyl-tripeptide--D-alanyl-D-alanine ligase</fullName>
        <ecNumber evidence="10 11">6.3.2.10</ecNumber>
    </recommendedName>
    <alternativeName>
        <fullName evidence="10">D-alanyl-D-alanine-adding enzyme</fullName>
    </alternativeName>
</protein>
<dbReference type="UniPathway" id="UPA00219"/>
<dbReference type="PANTHER" id="PTHR43024:SF1">
    <property type="entry name" value="UDP-N-ACETYLMURAMOYL-TRIPEPTIDE--D-ALANYL-D-ALANINE LIGASE"/>
    <property type="match status" value="1"/>
</dbReference>
<dbReference type="SUPFAM" id="SSF63418">
    <property type="entry name" value="MurE/MurF N-terminal domain"/>
    <property type="match status" value="1"/>
</dbReference>
<dbReference type="InterPro" id="IPR035911">
    <property type="entry name" value="MurE/MurF_N"/>
</dbReference>
<evidence type="ECO:0000256" key="5">
    <source>
        <dbReference type="ARBA" id="ARBA00022840"/>
    </source>
</evidence>
<evidence type="ECO:0000256" key="2">
    <source>
        <dbReference type="ARBA" id="ARBA00022598"/>
    </source>
</evidence>
<dbReference type="SUPFAM" id="SSF53623">
    <property type="entry name" value="MurD-like peptide ligases, catalytic domain"/>
    <property type="match status" value="1"/>
</dbReference>
<reference evidence="15 16" key="1">
    <citation type="journal article" date="2007" name="Genome Res.">
        <title>Genome characteristics of facultatively symbiotic Frankia sp. strains reflect host range and host plant biogeography.</title>
        <authorList>
            <person name="Normand P."/>
            <person name="Lapierre P."/>
            <person name="Tisa L.S."/>
            <person name="Gogarten J.P."/>
            <person name="Alloisio N."/>
            <person name="Bagnarol E."/>
            <person name="Bassi C.A."/>
            <person name="Berry A.M."/>
            <person name="Bickhart D.M."/>
            <person name="Choisne N."/>
            <person name="Couloux A."/>
            <person name="Cournoyer B."/>
            <person name="Cruveiller S."/>
            <person name="Daubin V."/>
            <person name="Demange N."/>
            <person name="Francino M.P."/>
            <person name="Goltsman E."/>
            <person name="Huang Y."/>
            <person name="Kopp O.R."/>
            <person name="Labarre L."/>
            <person name="Lapidus A."/>
            <person name="Lavire C."/>
            <person name="Marechal J."/>
            <person name="Martinez M."/>
            <person name="Mastronunzio J.E."/>
            <person name="Mullin B.C."/>
            <person name="Niemann J."/>
            <person name="Pujic P."/>
            <person name="Rawnsley T."/>
            <person name="Rouy Z."/>
            <person name="Schenowitz C."/>
            <person name="Sellstedt A."/>
            <person name="Tavares F."/>
            <person name="Tomkins J.P."/>
            <person name="Vallenet D."/>
            <person name="Valverde C."/>
            <person name="Wall L.G."/>
            <person name="Wang Y."/>
            <person name="Medigue C."/>
            <person name="Benson D.R."/>
        </authorList>
    </citation>
    <scope>NUCLEOTIDE SEQUENCE [LARGE SCALE GENOMIC DNA]</scope>
    <source>
        <strain evidence="16">DSM 45818 / CECT 9043 / CcI3</strain>
    </source>
</reference>
<dbReference type="Gene3D" id="3.40.1190.10">
    <property type="entry name" value="Mur-like, catalytic domain"/>
    <property type="match status" value="1"/>
</dbReference>
<dbReference type="GO" id="GO:0005524">
    <property type="term" value="F:ATP binding"/>
    <property type="evidence" value="ECO:0007669"/>
    <property type="project" value="UniProtKB-UniRule"/>
</dbReference>
<dbReference type="InterPro" id="IPR036615">
    <property type="entry name" value="Mur_ligase_C_dom_sf"/>
</dbReference>
<evidence type="ECO:0000259" key="12">
    <source>
        <dbReference type="Pfam" id="PF01225"/>
    </source>
</evidence>
<sequence length="467" mass="46924">MIPLTLAEVASATGGRLDAVPDPGVTVRSVVVDSREVRDGALFVALAGSRVDGHDFAAAAVAAGASAVLAARSVGEPAVIVPDPPSALAALAAYVRDLAAATVVAVTGSAGKTTTKDLLADVLGGLAPTVAAPGSFNNEIGLPLTLLRTEPDTAFVVLEMGARGPGHIATLCAVARPAVGVVLNVGSAHLGEYADGRLGIAAAKGELAEAASEAVVLNADDPLVAAMAVRTTAEVITFGEGGRADVRAGAVDVDRLGRASFDLLAHGEHHRVTLGLVGAHQVPNALAAAAVAIRLGLSPDRVAAALSAARPRSRWRMEVTSTAAGVVVVNDAYNANPESMRAALKALVDMRGKGRAFAVLGPMGELGDAAAAEHDVLGRFAVRLGVDRLIAVGPAARHIHLGASLEGSWDGESVEVTDAEEAVALVAAQAGPDDVVLVKASRSFGLERVAEALVTRFGVLGAGIEGT</sequence>
<keyword evidence="6 10" id="KW-0133">Cell shape</keyword>
<keyword evidence="16" id="KW-1185">Reference proteome</keyword>
<keyword evidence="8 10" id="KW-0131">Cell cycle</keyword>
<dbReference type="STRING" id="106370.Francci3_1411"/>
<evidence type="ECO:0000256" key="1">
    <source>
        <dbReference type="ARBA" id="ARBA00022490"/>
    </source>
</evidence>
<dbReference type="GO" id="GO:0071555">
    <property type="term" value="P:cell wall organization"/>
    <property type="evidence" value="ECO:0007669"/>
    <property type="project" value="UniProtKB-KW"/>
</dbReference>
<evidence type="ECO:0000256" key="4">
    <source>
        <dbReference type="ARBA" id="ARBA00022741"/>
    </source>
</evidence>
<dbReference type="InterPro" id="IPR004101">
    <property type="entry name" value="Mur_ligase_C"/>
</dbReference>
<dbReference type="AlphaFoldDB" id="Q2JD54"/>
<evidence type="ECO:0000256" key="3">
    <source>
        <dbReference type="ARBA" id="ARBA00022618"/>
    </source>
</evidence>
<keyword evidence="7 10" id="KW-0573">Peptidoglycan synthesis</keyword>
<evidence type="ECO:0000256" key="8">
    <source>
        <dbReference type="ARBA" id="ARBA00023306"/>
    </source>
</evidence>
<comment type="subcellular location">
    <subcellularLocation>
        <location evidence="10 11">Cytoplasm</location>
    </subcellularLocation>
</comment>
<dbReference type="Proteomes" id="UP000001937">
    <property type="component" value="Chromosome"/>
</dbReference>
<comment type="pathway">
    <text evidence="10 11">Cell wall biogenesis; peptidoglycan biosynthesis.</text>
</comment>
<comment type="catalytic activity">
    <reaction evidence="10 11">
        <text>D-alanyl-D-alanine + UDP-N-acetyl-alpha-D-muramoyl-L-alanyl-gamma-D-glutamyl-meso-2,6-diaminopimelate + ATP = UDP-N-acetyl-alpha-D-muramoyl-L-alanyl-gamma-D-glutamyl-meso-2,6-diaminopimeloyl-D-alanyl-D-alanine + ADP + phosphate + H(+)</text>
        <dbReference type="Rhea" id="RHEA:28374"/>
        <dbReference type="ChEBI" id="CHEBI:15378"/>
        <dbReference type="ChEBI" id="CHEBI:30616"/>
        <dbReference type="ChEBI" id="CHEBI:43474"/>
        <dbReference type="ChEBI" id="CHEBI:57822"/>
        <dbReference type="ChEBI" id="CHEBI:61386"/>
        <dbReference type="ChEBI" id="CHEBI:83905"/>
        <dbReference type="ChEBI" id="CHEBI:456216"/>
        <dbReference type="EC" id="6.3.2.10"/>
    </reaction>
</comment>
<dbReference type="eggNOG" id="COG0770">
    <property type="taxonomic scope" value="Bacteria"/>
</dbReference>
<dbReference type="SUPFAM" id="SSF53244">
    <property type="entry name" value="MurD-like peptide ligases, peptide-binding domain"/>
    <property type="match status" value="1"/>
</dbReference>
<name>Q2JD54_FRACC</name>
<evidence type="ECO:0000259" key="13">
    <source>
        <dbReference type="Pfam" id="PF02875"/>
    </source>
</evidence>
<dbReference type="InterPro" id="IPR051046">
    <property type="entry name" value="MurCDEF_CellWall_CoF430Synth"/>
</dbReference>
<keyword evidence="1 10" id="KW-0963">Cytoplasm</keyword>
<keyword evidence="9 10" id="KW-0961">Cell wall biogenesis/degradation</keyword>
<dbReference type="GO" id="GO:0009252">
    <property type="term" value="P:peptidoglycan biosynthetic process"/>
    <property type="evidence" value="ECO:0007669"/>
    <property type="project" value="UniProtKB-UniRule"/>
</dbReference>
<dbReference type="Gene3D" id="3.40.1390.10">
    <property type="entry name" value="MurE/MurF, N-terminal domain"/>
    <property type="match status" value="1"/>
</dbReference>
<evidence type="ECO:0000256" key="10">
    <source>
        <dbReference type="HAMAP-Rule" id="MF_02019"/>
    </source>
</evidence>
<dbReference type="GO" id="GO:0051301">
    <property type="term" value="P:cell division"/>
    <property type="evidence" value="ECO:0007669"/>
    <property type="project" value="UniProtKB-KW"/>
</dbReference>
<dbReference type="InterPro" id="IPR000713">
    <property type="entry name" value="Mur_ligase_N"/>
</dbReference>
<dbReference type="OrthoDB" id="9800958at2"/>
<dbReference type="InterPro" id="IPR036565">
    <property type="entry name" value="Mur-like_cat_sf"/>
</dbReference>
<dbReference type="HAMAP" id="MF_02019">
    <property type="entry name" value="MurF"/>
    <property type="match status" value="1"/>
</dbReference>
<dbReference type="GO" id="GO:0047480">
    <property type="term" value="F:UDP-N-acetylmuramoyl-tripeptide-D-alanyl-D-alanine ligase activity"/>
    <property type="evidence" value="ECO:0007669"/>
    <property type="project" value="UniProtKB-UniRule"/>
</dbReference>
<dbReference type="HOGENOM" id="CLU_031507_0_0_11"/>
<feature type="domain" description="Mur ligase N-terminal catalytic" evidence="12">
    <location>
        <begin position="27"/>
        <end position="97"/>
    </location>
</feature>
<proteinExistence type="inferred from homology"/>